<feature type="transmembrane region" description="Helical" evidence="6">
    <location>
        <begin position="93"/>
        <end position="114"/>
    </location>
</feature>
<dbReference type="RefSeq" id="WP_144848379.1">
    <property type="nucleotide sequence ID" value="NZ_VNJI01000018.1"/>
</dbReference>
<dbReference type="Proteomes" id="UP000317036">
    <property type="component" value="Unassembled WGS sequence"/>
</dbReference>
<dbReference type="GO" id="GO:0005886">
    <property type="term" value="C:plasma membrane"/>
    <property type="evidence" value="ECO:0007669"/>
    <property type="project" value="UniProtKB-SubCell"/>
</dbReference>
<dbReference type="PANTHER" id="PTHR43496">
    <property type="entry name" value="PROTEIN LPLB"/>
    <property type="match status" value="1"/>
</dbReference>
<feature type="transmembrane region" description="Helical" evidence="6">
    <location>
        <begin position="135"/>
        <end position="151"/>
    </location>
</feature>
<evidence type="ECO:0000313" key="8">
    <source>
        <dbReference type="EMBL" id="TVY08969.1"/>
    </source>
</evidence>
<name>A0A559KA35_9BACL</name>
<sequence length="317" mass="35888">MSNALTAAKPAKSSAIQPAKQHWRMQHLPFYLMIVPGLLYFILFKYIPMLGLLISFQRYDPFVGILQSPWVGLDNFARFFSEPDLKLLLQNTFMFAGLDILFFFPAPIVLALLLNEARIKAIRNAVQTIMYAPHFISWVVIVSLTMTFFSSEGGVVNQWLTAAGFGKIELFTKAEWLRPMWLLQNIWQGAGWGSILYLATIASIDPSLYEAAKVDGAGRLRQVWHITLPGIRYVVVVLFILRLGSFMDIGFEHIYLLQNPLNVHVSDVFDTYVYRTGILQRDYSYSAVVGMFKSVVGLALVLGANRLARQFGEEGVY</sequence>
<comment type="similarity">
    <text evidence="6">Belongs to the binding-protein-dependent transport system permease family.</text>
</comment>
<feature type="transmembrane region" description="Helical" evidence="6">
    <location>
        <begin position="186"/>
        <end position="209"/>
    </location>
</feature>
<comment type="caution">
    <text evidence="8">The sequence shown here is derived from an EMBL/GenBank/DDBJ whole genome shotgun (WGS) entry which is preliminary data.</text>
</comment>
<dbReference type="AlphaFoldDB" id="A0A559KA35"/>
<dbReference type="OrthoDB" id="9785836at2"/>
<dbReference type="Gene3D" id="1.10.3720.10">
    <property type="entry name" value="MetI-like"/>
    <property type="match status" value="1"/>
</dbReference>
<evidence type="ECO:0000256" key="5">
    <source>
        <dbReference type="ARBA" id="ARBA00023136"/>
    </source>
</evidence>
<dbReference type="InterPro" id="IPR000515">
    <property type="entry name" value="MetI-like"/>
</dbReference>
<dbReference type="Pfam" id="PF00528">
    <property type="entry name" value="BPD_transp_1"/>
    <property type="match status" value="1"/>
</dbReference>
<feature type="transmembrane region" description="Helical" evidence="6">
    <location>
        <begin position="30"/>
        <end position="54"/>
    </location>
</feature>
<comment type="subcellular location">
    <subcellularLocation>
        <location evidence="6">Cell membrane</location>
        <topology evidence="6">Multi-pass membrane protein</topology>
    </subcellularLocation>
    <subcellularLocation>
        <location evidence="1">Membrane</location>
        <topology evidence="1">Multi-pass membrane protein</topology>
    </subcellularLocation>
</comment>
<evidence type="ECO:0000256" key="3">
    <source>
        <dbReference type="ARBA" id="ARBA00022692"/>
    </source>
</evidence>
<evidence type="ECO:0000313" key="9">
    <source>
        <dbReference type="Proteomes" id="UP000317036"/>
    </source>
</evidence>
<dbReference type="SUPFAM" id="SSF161098">
    <property type="entry name" value="MetI-like"/>
    <property type="match status" value="1"/>
</dbReference>
<accession>A0A559KA35</accession>
<organism evidence="8 9">
    <name type="scientific">Paenibacillus cremeus</name>
    <dbReference type="NCBI Taxonomy" id="2163881"/>
    <lineage>
        <taxon>Bacteria</taxon>
        <taxon>Bacillati</taxon>
        <taxon>Bacillota</taxon>
        <taxon>Bacilli</taxon>
        <taxon>Bacillales</taxon>
        <taxon>Paenibacillaceae</taxon>
        <taxon>Paenibacillus</taxon>
    </lineage>
</organism>
<dbReference type="PANTHER" id="PTHR43496:SF1">
    <property type="entry name" value="POLYGALACTURONAN_RHAMNOGALACTURONAN TRANSPORT SYSTEM PERMEASE PROTEIN YTEP"/>
    <property type="match status" value="1"/>
</dbReference>
<protein>
    <submittedName>
        <fullName evidence="8">Sugar ABC transporter permease</fullName>
    </submittedName>
</protein>
<keyword evidence="3 6" id="KW-0812">Transmembrane</keyword>
<keyword evidence="4 6" id="KW-1133">Transmembrane helix</keyword>
<feature type="domain" description="ABC transmembrane type-1" evidence="7">
    <location>
        <begin position="89"/>
        <end position="304"/>
    </location>
</feature>
<keyword evidence="5 6" id="KW-0472">Membrane</keyword>
<dbReference type="InterPro" id="IPR035906">
    <property type="entry name" value="MetI-like_sf"/>
</dbReference>
<dbReference type="GO" id="GO:0055085">
    <property type="term" value="P:transmembrane transport"/>
    <property type="evidence" value="ECO:0007669"/>
    <property type="project" value="InterPro"/>
</dbReference>
<keyword evidence="9" id="KW-1185">Reference proteome</keyword>
<feature type="transmembrane region" description="Helical" evidence="6">
    <location>
        <begin position="283"/>
        <end position="302"/>
    </location>
</feature>
<keyword evidence="2 6" id="KW-0813">Transport</keyword>
<reference evidence="8 9" key="1">
    <citation type="submission" date="2019-07" db="EMBL/GenBank/DDBJ databases">
        <authorList>
            <person name="Kim J."/>
        </authorList>
    </citation>
    <scope>NUCLEOTIDE SEQUENCE [LARGE SCALE GENOMIC DNA]</scope>
    <source>
        <strain evidence="8 9">JC52</strain>
    </source>
</reference>
<evidence type="ECO:0000256" key="2">
    <source>
        <dbReference type="ARBA" id="ARBA00022448"/>
    </source>
</evidence>
<dbReference type="EMBL" id="VNJI01000018">
    <property type="protein sequence ID" value="TVY08969.1"/>
    <property type="molecule type" value="Genomic_DNA"/>
</dbReference>
<evidence type="ECO:0000256" key="1">
    <source>
        <dbReference type="ARBA" id="ARBA00004141"/>
    </source>
</evidence>
<dbReference type="PROSITE" id="PS50928">
    <property type="entry name" value="ABC_TM1"/>
    <property type="match status" value="1"/>
</dbReference>
<evidence type="ECO:0000256" key="4">
    <source>
        <dbReference type="ARBA" id="ARBA00022989"/>
    </source>
</evidence>
<dbReference type="CDD" id="cd06261">
    <property type="entry name" value="TM_PBP2"/>
    <property type="match status" value="1"/>
</dbReference>
<evidence type="ECO:0000256" key="6">
    <source>
        <dbReference type="RuleBase" id="RU363032"/>
    </source>
</evidence>
<proteinExistence type="inferred from homology"/>
<evidence type="ECO:0000259" key="7">
    <source>
        <dbReference type="PROSITE" id="PS50928"/>
    </source>
</evidence>
<gene>
    <name evidence="8" type="ORF">FPZ49_15920</name>
</gene>
<feature type="transmembrane region" description="Helical" evidence="6">
    <location>
        <begin position="230"/>
        <end position="251"/>
    </location>
</feature>